<accession>A0A6L9QIY7</accession>
<evidence type="ECO:0008006" key="4">
    <source>
        <dbReference type="Google" id="ProtNLM"/>
    </source>
</evidence>
<keyword evidence="1" id="KW-0175">Coiled coil</keyword>
<evidence type="ECO:0000313" key="2">
    <source>
        <dbReference type="EMBL" id="NEA24633.1"/>
    </source>
</evidence>
<reference evidence="2 3" key="1">
    <citation type="submission" date="2020-01" db="EMBL/GenBank/DDBJ databases">
        <title>Insect and environment-associated Actinomycetes.</title>
        <authorList>
            <person name="Currrie C."/>
            <person name="Chevrette M."/>
            <person name="Carlson C."/>
            <person name="Stubbendieck R."/>
            <person name="Wendt-Pienkowski E."/>
        </authorList>
    </citation>
    <scope>NUCLEOTIDE SEQUENCE [LARGE SCALE GENOMIC DNA]</scope>
    <source>
        <strain evidence="2 3">SID10258</strain>
    </source>
</reference>
<dbReference type="Proteomes" id="UP000475532">
    <property type="component" value="Unassembled WGS sequence"/>
</dbReference>
<sequence length="1625" mass="176395">MAPRPVAPVAHRGDWSGPHITLHDDALSLLDELIPYHVVGAPSETDAPVIKAGALLCGAHDEKKAALAALSAALGVDLDSPDLRYALVKLTRVDGRDTHASASKGILIHARPRRPDPEYGIQDAFRSATARLPYTSHTPRQHYGDVLDTDGANRILDCLAEFGTHYVSAVSLGDTILQVFAYRPEQFATITKAYADHQNPLSGRGAENFAQFTTDLSTGVFGFVTQYGHVLNLSRSAVFDDALARGDWQDTLWSNKDSIFTPFNPDARISLTVLQQEYRDQVVTDTELASLGVMIEQKRALLWQRVFKAAMVQRYRDTINPKFAAIDRRDFAKLLPEDQPGVASCIATPKVNVYKGRLDLADMQFVAAGEVRELTLFANVLSACGDTAEVRLPGDRIRLVAQIMDMRGTSGQPKLIMVPDSAAGTLEVACDEFLGAMALRSRDGEHFTVIVDGLRFALDNGYPVISADVRTVPPPTVLPDLRQSMQFSMAFAEAVLGDQSCCRDRALHDLVRNYLNWLAKFVPADSEDQELLALRVHAMALANYAANPGYGSFVPILPASEYREYVTGILSYLDRIRLQIAENEQRLAARRQQELTVDVAKTLNENIIASGQLISGIVDANAAQQRDLQGYYDSLIAQKEAEAEQQQLKLNELNGALHTARNDMDAAVQKYTAAVEQWKDIETIKFGIDVATNLFALGATIANPASTISAVKELGTAVQMIQKTLNTVNALSKLYTGISSGLAGLQGAQKALDGLDGARFGSPVGVNWDELPILFTQVLATGPDVKAEKAALQSAFSLLVLRGKAVTNAESALHQVQRDIYAGRQQKELNDRQAERWRDLQGKLNPADIKDLDKNSIDLMGMSGYLENIQKQMLAILAKAFVQHDLALQYANLQPPTPVSSFSLLKFSAAIVEQQGRAIAAKSRLARFQAVRTKPIEYVIEGVHPEQVTGGSSLISAVFPDSPEFADYVDARIVSVVADVDGVKETGSGRYHLRLAFNGTPFHDRDIERNVLTFRTPSRERVYVYNAADGSPAFSDGGASWSEGVSRVTPFSAWEISFPDVEANRGLAFTGDLLTIRLSFVLEARIVDTAALMRLRAERQAADDEGAADTAPLGAAGAAEPALEELIGQMHHQGSCTNGWDVVFNMGIQQINKALAAQYETLKRDTAYKNTIVVDTQETYPGNVTVINRFNIEYGYPQLTFSVNNSNTMQLQMEILKGTVQRCSKVGTGPEQCEPPEPVSGETLTAVVGLAKVAGNIDVDGTEHNVLKVMLNMAQGAFTISNITLSDATKVEFNAAVKAYFVNHPVEYLINQLDLTGIPTLDALKPKGFVFKPLRTPSSAEILQLFIMTGDRALLDYSQAFLNNVPEPLPLGQSSSMMIRSRLIFQDVLPRSLPSGGWTLAGTDPRDAAKPWSAKVTAGSVIGTVDLHKLDHTTSVASGSGSSYTEFTYSIPGGNDVSWPMDDTTLTAQSDGQLLYSGSRKQSLKFNEHASTTVAPCFWNCTTTSDHTMSTNFGLDVHAVLPLSIGGSGRDQTVQIATTGKSITVNGHLAGGGPCNSDDLAAQVNQQIRSQIPTQIANKLSFQFTSISVFALKNLLFPADDYISFSHAAIPGDLLLTGTFVNGTS</sequence>
<organism evidence="2 3">
    <name type="scientific">Actinomadura bangladeshensis</name>
    <dbReference type="NCBI Taxonomy" id="453573"/>
    <lineage>
        <taxon>Bacteria</taxon>
        <taxon>Bacillati</taxon>
        <taxon>Actinomycetota</taxon>
        <taxon>Actinomycetes</taxon>
        <taxon>Streptosporangiales</taxon>
        <taxon>Thermomonosporaceae</taxon>
        <taxon>Actinomadura</taxon>
    </lineage>
</organism>
<proteinExistence type="predicted"/>
<protein>
    <recommendedName>
        <fullName evidence="4">MACPF domain-containing protein</fullName>
    </recommendedName>
</protein>
<dbReference type="EMBL" id="JAAGLI010000499">
    <property type="protein sequence ID" value="NEA24633.1"/>
    <property type="molecule type" value="Genomic_DNA"/>
</dbReference>
<feature type="coiled-coil region" evidence="1">
    <location>
        <begin position="636"/>
        <end position="670"/>
    </location>
</feature>
<name>A0A6L9QIY7_9ACTN</name>
<comment type="caution">
    <text evidence="2">The sequence shown here is derived from an EMBL/GenBank/DDBJ whole genome shotgun (WGS) entry which is preliminary data.</text>
</comment>
<gene>
    <name evidence="2" type="ORF">G3I70_19370</name>
</gene>
<evidence type="ECO:0000256" key="1">
    <source>
        <dbReference type="SAM" id="Coils"/>
    </source>
</evidence>
<evidence type="ECO:0000313" key="3">
    <source>
        <dbReference type="Proteomes" id="UP000475532"/>
    </source>
</evidence>